<dbReference type="EMBL" id="JAULSV010000005">
    <property type="protein sequence ID" value="KAK0644661.1"/>
    <property type="molecule type" value="Genomic_DNA"/>
</dbReference>
<protein>
    <recommendedName>
        <fullName evidence="2">C2H2-type domain-containing protein</fullName>
    </recommendedName>
</protein>
<proteinExistence type="predicted"/>
<reference evidence="3" key="1">
    <citation type="submission" date="2023-06" db="EMBL/GenBank/DDBJ databases">
        <title>Genome-scale phylogeny and comparative genomics of the fungal order Sordariales.</title>
        <authorList>
            <consortium name="Lawrence Berkeley National Laboratory"/>
            <person name="Hensen N."/>
            <person name="Bonometti L."/>
            <person name="Westerberg I."/>
            <person name="Brannstrom I.O."/>
            <person name="Guillou S."/>
            <person name="Cros-Aarteil S."/>
            <person name="Calhoun S."/>
            <person name="Haridas S."/>
            <person name="Kuo A."/>
            <person name="Mondo S."/>
            <person name="Pangilinan J."/>
            <person name="Riley R."/>
            <person name="Labutti K."/>
            <person name="Andreopoulos B."/>
            <person name="Lipzen A."/>
            <person name="Chen C."/>
            <person name="Yanf M."/>
            <person name="Daum C."/>
            <person name="Ng V."/>
            <person name="Clum A."/>
            <person name="Steindorff A."/>
            <person name="Ohm R."/>
            <person name="Martin F."/>
            <person name="Silar P."/>
            <person name="Natvig D."/>
            <person name="Lalanne C."/>
            <person name="Gautier V."/>
            <person name="Ament-Velasquez S.L."/>
            <person name="Kruys A."/>
            <person name="Hutchinson M.I."/>
            <person name="Powell A.J."/>
            <person name="Barry K."/>
            <person name="Miller A.N."/>
            <person name="Grigoriev I.V."/>
            <person name="Debuchy R."/>
            <person name="Gladieux P."/>
            <person name="Thoren M.H."/>
            <person name="Johannesson H."/>
        </authorList>
    </citation>
    <scope>NUCLEOTIDE SEQUENCE</scope>
    <source>
        <strain evidence="3">SMH2532-1</strain>
    </source>
</reference>
<organism evidence="3 4">
    <name type="scientific">Cercophora newfieldiana</name>
    <dbReference type="NCBI Taxonomy" id="92897"/>
    <lineage>
        <taxon>Eukaryota</taxon>
        <taxon>Fungi</taxon>
        <taxon>Dikarya</taxon>
        <taxon>Ascomycota</taxon>
        <taxon>Pezizomycotina</taxon>
        <taxon>Sordariomycetes</taxon>
        <taxon>Sordariomycetidae</taxon>
        <taxon>Sordariales</taxon>
        <taxon>Lasiosphaeriaceae</taxon>
        <taxon>Cercophora</taxon>
    </lineage>
</organism>
<dbReference type="InterPro" id="IPR013087">
    <property type="entry name" value="Znf_C2H2_type"/>
</dbReference>
<dbReference type="Proteomes" id="UP001174936">
    <property type="component" value="Unassembled WGS sequence"/>
</dbReference>
<feature type="compositionally biased region" description="Low complexity" evidence="1">
    <location>
        <begin position="27"/>
        <end position="41"/>
    </location>
</feature>
<feature type="region of interest" description="Disordered" evidence="1">
    <location>
        <begin position="1"/>
        <end position="66"/>
    </location>
</feature>
<feature type="compositionally biased region" description="Polar residues" evidence="1">
    <location>
        <begin position="8"/>
        <end position="25"/>
    </location>
</feature>
<sequence>MTRDPSQDHTSPCATSHTPNMLHTNRSFDSVPSPPFSVSQPTNPPSPKPIPQPSQRSRRGRKKSSPLSIVCPWSKCKSKRVFTRQCDFDKHFREHTKPVKCPFQVAQLGCGVEGFSQNKGLYRHLWVSHREYAQINDIPKVDAKCPVCHRTERADNLKRHMKTHEQGA</sequence>
<gene>
    <name evidence="3" type="ORF">B0T16DRAFT_418053</name>
</gene>
<name>A0AA40CMQ7_9PEZI</name>
<feature type="domain" description="C2H2-type" evidence="2">
    <location>
        <begin position="143"/>
        <end position="164"/>
    </location>
</feature>
<feature type="domain" description="C2H2-type" evidence="2">
    <location>
        <begin position="69"/>
        <end position="95"/>
    </location>
</feature>
<feature type="compositionally biased region" description="Pro residues" evidence="1">
    <location>
        <begin position="42"/>
        <end position="52"/>
    </location>
</feature>
<accession>A0AA40CMQ7</accession>
<comment type="caution">
    <text evidence="3">The sequence shown here is derived from an EMBL/GenBank/DDBJ whole genome shotgun (WGS) entry which is preliminary data.</text>
</comment>
<dbReference type="Gene3D" id="3.30.160.60">
    <property type="entry name" value="Classic Zinc Finger"/>
    <property type="match status" value="1"/>
</dbReference>
<evidence type="ECO:0000313" key="4">
    <source>
        <dbReference type="Proteomes" id="UP001174936"/>
    </source>
</evidence>
<evidence type="ECO:0000313" key="3">
    <source>
        <dbReference type="EMBL" id="KAK0644661.1"/>
    </source>
</evidence>
<evidence type="ECO:0000259" key="2">
    <source>
        <dbReference type="SMART" id="SM00355"/>
    </source>
</evidence>
<evidence type="ECO:0000256" key="1">
    <source>
        <dbReference type="SAM" id="MobiDB-lite"/>
    </source>
</evidence>
<dbReference type="AlphaFoldDB" id="A0AA40CMQ7"/>
<keyword evidence="4" id="KW-1185">Reference proteome</keyword>
<dbReference type="SMART" id="SM00355">
    <property type="entry name" value="ZnF_C2H2"/>
    <property type="match status" value="2"/>
</dbReference>